<name>A0A6P1NSL0_9BACT</name>
<dbReference type="EMBL" id="CP047897">
    <property type="protein sequence ID" value="QHL86677.1"/>
    <property type="molecule type" value="Genomic_DNA"/>
</dbReference>
<dbReference type="AlphaFoldDB" id="A0A6P1NSL0"/>
<reference evidence="1 2" key="1">
    <citation type="submission" date="2020-01" db="EMBL/GenBank/DDBJ databases">
        <authorList>
            <person name="Kim M."/>
        </authorList>
    </citation>
    <scope>NUCLEOTIDE SEQUENCE [LARGE SCALE GENOMIC DNA]</scope>
    <source>
        <strain evidence="1 2">BT10</strain>
    </source>
</reference>
<keyword evidence="2" id="KW-1185">Reference proteome</keyword>
<dbReference type="Proteomes" id="UP000464214">
    <property type="component" value="Chromosome"/>
</dbReference>
<evidence type="ECO:0000313" key="1">
    <source>
        <dbReference type="EMBL" id="QHL86677.1"/>
    </source>
</evidence>
<accession>A0A6P1NSL0</accession>
<dbReference type="KEGG" id="nib:GU926_04180"/>
<sequence>MHLTGWWTKDEEGFMEFETSQLQRLYEAITEQYHAAYEACLLATEDEELAYENALEKGYEMITNTKLINGEEEFATTYHTPSFVLDVWYEKDSYTQKRVYDKGFLQVLKK</sequence>
<gene>
    <name evidence="1" type="ORF">GU926_04180</name>
</gene>
<evidence type="ECO:0000313" key="2">
    <source>
        <dbReference type="Proteomes" id="UP000464214"/>
    </source>
</evidence>
<organism evidence="1 2">
    <name type="scientific">Nibribacter ruber</name>
    <dbReference type="NCBI Taxonomy" id="2698458"/>
    <lineage>
        <taxon>Bacteria</taxon>
        <taxon>Pseudomonadati</taxon>
        <taxon>Bacteroidota</taxon>
        <taxon>Cytophagia</taxon>
        <taxon>Cytophagales</taxon>
        <taxon>Hymenobacteraceae</taxon>
        <taxon>Nibribacter</taxon>
    </lineage>
</organism>
<dbReference type="RefSeq" id="WP_160689308.1">
    <property type="nucleotide sequence ID" value="NZ_CP047897.1"/>
</dbReference>
<protein>
    <submittedName>
        <fullName evidence="1">Uncharacterized protein</fullName>
    </submittedName>
</protein>
<proteinExistence type="predicted"/>